<evidence type="ECO:0008006" key="5">
    <source>
        <dbReference type="Google" id="ProtNLM"/>
    </source>
</evidence>
<sequence>MRSLTSSRLGRTLLASGVAAALAVGGALVPVDAAPAEAATSGVRVVGGKGMLTAAWPRVPGATRYTVRVGTTASLTKARTVRTTKRTVQIRGLKNGRRYFVRVVPTTSRLTPTATRVSRVVRATATAAMPVQVGRVTATPGPLANQVTVSWSGGGSAAKVAVVAGSDVLTLQRRFDSGWLPATTRSVVLTVPAKYRAYLGAGTGNPVWIKVLQSNSGSKVMSRSYDYPRRLRPSPVGTWAFAKADVPAAAVTKLKVAELNIQSVGSTRNYHPVNQWAQRADRVAAYIDDRRADPDLLLTAELSTVLTSACRNTHDAMYRCGSHTQMADLARRLDRLELASKDAYARVMDQMRAYPKWAGKVTNGSPIFYDRKKMDLIDHGYFSPALPVGTYFGGKVQGLGVPGWTGTNAIGPDRWASWARFRTVSGGREFYAVAAHLPVGGASSVVTARQEEARRLGAAIDRMAGSTPVVFGSDMNADSVRNPRPAHTVFMQDGWFDAGAVARKGLRSGMKVSTANGSGPQDGLDSGYGTRPVRHPWETSRIDYILLKNSPYTFRYANVLRLDSAGRFIKSQQGTDHNMQLATIGIAGPTS</sequence>
<keyword evidence="4" id="KW-1185">Reference proteome</keyword>
<protein>
    <recommendedName>
        <fullName evidence="5">Fibronectin type-III domain-containing protein</fullName>
    </recommendedName>
</protein>
<dbReference type="SUPFAM" id="SSF56219">
    <property type="entry name" value="DNase I-like"/>
    <property type="match status" value="1"/>
</dbReference>
<evidence type="ECO:0000256" key="2">
    <source>
        <dbReference type="SAM" id="SignalP"/>
    </source>
</evidence>
<feature type="chain" id="PRO_5046715364" description="Fibronectin type-III domain-containing protein" evidence="2">
    <location>
        <begin position="34"/>
        <end position="591"/>
    </location>
</feature>
<evidence type="ECO:0000313" key="4">
    <source>
        <dbReference type="Proteomes" id="UP001597347"/>
    </source>
</evidence>
<organism evidence="3 4">
    <name type="scientific">Amnibacterium endophyticum</name>
    <dbReference type="NCBI Taxonomy" id="2109337"/>
    <lineage>
        <taxon>Bacteria</taxon>
        <taxon>Bacillati</taxon>
        <taxon>Actinomycetota</taxon>
        <taxon>Actinomycetes</taxon>
        <taxon>Micrococcales</taxon>
        <taxon>Microbacteriaceae</taxon>
        <taxon>Amnibacterium</taxon>
    </lineage>
</organism>
<reference evidence="4" key="1">
    <citation type="journal article" date="2019" name="Int. J. Syst. Evol. Microbiol.">
        <title>The Global Catalogue of Microorganisms (GCM) 10K type strain sequencing project: providing services to taxonomists for standard genome sequencing and annotation.</title>
        <authorList>
            <consortium name="The Broad Institute Genomics Platform"/>
            <consortium name="The Broad Institute Genome Sequencing Center for Infectious Disease"/>
            <person name="Wu L."/>
            <person name="Ma J."/>
        </authorList>
    </citation>
    <scope>NUCLEOTIDE SEQUENCE [LARGE SCALE GENOMIC DNA]</scope>
    <source>
        <strain evidence="4">CGMCC 1.12471</strain>
    </source>
</reference>
<dbReference type="RefSeq" id="WP_377931197.1">
    <property type="nucleotide sequence ID" value="NZ_JBHUEA010000001.1"/>
</dbReference>
<dbReference type="InterPro" id="IPR036116">
    <property type="entry name" value="FN3_sf"/>
</dbReference>
<dbReference type="EMBL" id="JBHUEA010000001">
    <property type="protein sequence ID" value="MFD1719990.1"/>
    <property type="molecule type" value="Genomic_DNA"/>
</dbReference>
<dbReference type="SUPFAM" id="SSF49265">
    <property type="entry name" value="Fibronectin type III"/>
    <property type="match status" value="1"/>
</dbReference>
<comment type="caution">
    <text evidence="3">The sequence shown here is derived from an EMBL/GenBank/DDBJ whole genome shotgun (WGS) entry which is preliminary data.</text>
</comment>
<gene>
    <name evidence="3" type="ORF">ACFSBI_00370</name>
</gene>
<name>A0ABW4L9R0_9MICO</name>
<dbReference type="Proteomes" id="UP001597347">
    <property type="component" value="Unassembled WGS sequence"/>
</dbReference>
<accession>A0ABW4L9R0</accession>
<feature type="signal peptide" evidence="2">
    <location>
        <begin position="1"/>
        <end position="33"/>
    </location>
</feature>
<dbReference type="Gene3D" id="3.60.10.10">
    <property type="entry name" value="Endonuclease/exonuclease/phosphatase"/>
    <property type="match status" value="1"/>
</dbReference>
<evidence type="ECO:0000256" key="1">
    <source>
        <dbReference type="SAM" id="MobiDB-lite"/>
    </source>
</evidence>
<dbReference type="InterPro" id="IPR036691">
    <property type="entry name" value="Endo/exonu/phosph_ase_sf"/>
</dbReference>
<dbReference type="InterPro" id="IPR013783">
    <property type="entry name" value="Ig-like_fold"/>
</dbReference>
<dbReference type="Gene3D" id="2.60.40.10">
    <property type="entry name" value="Immunoglobulins"/>
    <property type="match status" value="1"/>
</dbReference>
<proteinExistence type="predicted"/>
<keyword evidence="2" id="KW-0732">Signal</keyword>
<feature type="region of interest" description="Disordered" evidence="1">
    <location>
        <begin position="512"/>
        <end position="531"/>
    </location>
</feature>
<evidence type="ECO:0000313" key="3">
    <source>
        <dbReference type="EMBL" id="MFD1719990.1"/>
    </source>
</evidence>